<evidence type="ECO:0000313" key="1">
    <source>
        <dbReference type="EMBL" id="SFV41708.1"/>
    </source>
</evidence>
<gene>
    <name evidence="1" type="ORF">LAC1533_2282</name>
</gene>
<name>A0A1K1KW40_9LACO</name>
<reference evidence="2" key="1">
    <citation type="submission" date="2016-11" db="EMBL/GenBank/DDBJ databases">
        <authorList>
            <person name="Papadimitriou K."/>
        </authorList>
    </citation>
    <scope>NUCLEOTIDE SEQUENCE [LARGE SCALE GENOMIC DNA]</scope>
    <source>
        <strain evidence="2">ACA-DC 1533</strain>
    </source>
</reference>
<dbReference type="GeneID" id="95350368"/>
<dbReference type="GO" id="GO:0016740">
    <property type="term" value="F:transferase activity"/>
    <property type="evidence" value="ECO:0007669"/>
    <property type="project" value="UniProtKB-KW"/>
</dbReference>
<dbReference type="Gene3D" id="3.90.550.10">
    <property type="entry name" value="Spore Coat Polysaccharide Biosynthesis Protein SpsA, Chain A"/>
    <property type="match status" value="1"/>
</dbReference>
<dbReference type="InterPro" id="IPR029044">
    <property type="entry name" value="Nucleotide-diphossugar_trans"/>
</dbReference>
<keyword evidence="1" id="KW-0808">Transferase</keyword>
<evidence type="ECO:0000313" key="2">
    <source>
        <dbReference type="Proteomes" id="UP000190935"/>
    </source>
</evidence>
<dbReference type="KEGG" id="laca:LAC1533_2282"/>
<dbReference type="SUPFAM" id="SSF53448">
    <property type="entry name" value="Nucleotide-diphospho-sugar transferases"/>
    <property type="match status" value="1"/>
</dbReference>
<dbReference type="AlphaFoldDB" id="A0A1K1KW40"/>
<proteinExistence type="predicted"/>
<dbReference type="RefSeq" id="WP_231920871.1">
    <property type="nucleotide sequence ID" value="NZ_LT630287.1"/>
</dbReference>
<accession>A0A1K1KW40</accession>
<protein>
    <submittedName>
        <fullName evidence="1">Glycosyl transferase, group 2 family protein</fullName>
    </submittedName>
</protein>
<dbReference type="Proteomes" id="UP000190935">
    <property type="component" value="Chromosome I"/>
</dbReference>
<sequence>MQIGHLVSGLNIINPLDQVNKMNILTNAILINQSDRFTYDRFQNGRVGYDFYSFDERGVGLSRNNALMRSQFDISIISDEDMVYTKDYLDIIRKAYKRFPSADMIVFNVRVHDQNGIHDKVTRVGKVHSWNALRYGTATFTFKTEVIKKNNITFSLLFGGGAKYSSGEDSLFIWECINKGLNVISVNETIADVYNTNSTWFEGYNKKYFRDKGSLFYALSPLLHNILIFQFLVRKKSLYKDSYDKKTVLKLLLEGVRSFKSNSI</sequence>
<organism evidence="1 2">
    <name type="scientific">Ligilactobacillus acidipiscis</name>
    <dbReference type="NCBI Taxonomy" id="89059"/>
    <lineage>
        <taxon>Bacteria</taxon>
        <taxon>Bacillati</taxon>
        <taxon>Bacillota</taxon>
        <taxon>Bacilli</taxon>
        <taxon>Lactobacillales</taxon>
        <taxon>Lactobacillaceae</taxon>
        <taxon>Ligilactobacillus</taxon>
    </lineage>
</organism>
<dbReference type="EMBL" id="LT630287">
    <property type="protein sequence ID" value="SFV41708.1"/>
    <property type="molecule type" value="Genomic_DNA"/>
</dbReference>